<dbReference type="AlphaFoldDB" id="A0AAW9R9L7"/>
<accession>A0AAW9R9L7</accession>
<evidence type="ECO:0000313" key="2">
    <source>
        <dbReference type="Proteomes" id="UP001364472"/>
    </source>
</evidence>
<sequence>MSSSLVATGVASAVAASSAGRGGVAVPAKPDATIRNRDSINLVRMAAAP</sequence>
<reference evidence="1 2" key="1">
    <citation type="journal article" date="2016" name="Antonie Van Leeuwenhoek">
        <title>Denitratimonas tolerans gen. nov., sp. nov., a denitrifying bacterium isolated from a bioreactor for tannery wastewater treatment.</title>
        <authorList>
            <person name="Han S.I."/>
            <person name="Kim J.O."/>
            <person name="Lee Y.R."/>
            <person name="Ekpeghere K.I."/>
            <person name="Koh S.C."/>
            <person name="Whang K.S."/>
        </authorList>
    </citation>
    <scope>NUCLEOTIDE SEQUENCE [LARGE SCALE GENOMIC DNA]</scope>
    <source>
        <strain evidence="1 2">KACC 17565</strain>
    </source>
</reference>
<comment type="caution">
    <text evidence="1">The sequence shown here is derived from an EMBL/GenBank/DDBJ whole genome shotgun (WGS) entry which is preliminary data.</text>
</comment>
<organism evidence="1 2">
    <name type="scientific">Denitratimonas tolerans</name>
    <dbReference type="NCBI Taxonomy" id="1338420"/>
    <lineage>
        <taxon>Bacteria</taxon>
        <taxon>Pseudomonadati</taxon>
        <taxon>Pseudomonadota</taxon>
        <taxon>Gammaproteobacteria</taxon>
        <taxon>Lysobacterales</taxon>
        <taxon>Lysobacteraceae</taxon>
        <taxon>Denitratimonas</taxon>
    </lineage>
</organism>
<proteinExistence type="predicted"/>
<dbReference type="Proteomes" id="UP001364472">
    <property type="component" value="Unassembled WGS sequence"/>
</dbReference>
<dbReference type="RefSeq" id="WP_337335877.1">
    <property type="nucleotide sequence ID" value="NZ_JBBDHC010000016.1"/>
</dbReference>
<name>A0AAW9R9L7_9GAMM</name>
<dbReference type="EMBL" id="JBBDHC010000016">
    <property type="protein sequence ID" value="MEJ1250171.1"/>
    <property type="molecule type" value="Genomic_DNA"/>
</dbReference>
<protein>
    <submittedName>
        <fullName evidence="1">Uncharacterized protein</fullName>
    </submittedName>
</protein>
<evidence type="ECO:0000313" key="1">
    <source>
        <dbReference type="EMBL" id="MEJ1250171.1"/>
    </source>
</evidence>
<gene>
    <name evidence="1" type="ORF">WB794_10870</name>
</gene>
<keyword evidence="2" id="KW-1185">Reference proteome</keyword>